<evidence type="ECO:0000259" key="3">
    <source>
        <dbReference type="Pfam" id="PF10620"/>
    </source>
</evidence>
<dbReference type="OrthoDB" id="5985862at2"/>
<gene>
    <name evidence="5" type="ORF">MIM_c07940</name>
</gene>
<feature type="domain" description="Phosphoribosyl-dephospho-CoA transferase MdcG N-terminal" evidence="4">
    <location>
        <begin position="2"/>
        <end position="83"/>
    </location>
</feature>
<dbReference type="PATRIC" id="fig|1247726.3.peg.860"/>
<sequence>MRRHDLAYLYPTADYRLLSTSPDAAAHHALQRWLHAERPLVVARQAVQAGAQIMLGLTLPPDAHPRRLSVLVPPEAIRAISPPLTLAHCLNRCATNVAKPLCHLLQRCDSYNINVAVYGSLAWEMLSAKIYRHSKSDVDVICDITYVSQLAPCMEALQQAQQAMPCSLDGEIRFADGPAVNWKELSRALQQPSLRVLVKENTGVAMLSPAELLSRLREHDHVC</sequence>
<keyword evidence="1 5" id="KW-0808">Transferase</keyword>
<dbReference type="NCBIfam" id="TIGR03135">
    <property type="entry name" value="malonate_mdcG"/>
    <property type="match status" value="1"/>
</dbReference>
<organism evidence="5 6">
    <name type="scientific">Advenella mimigardefordensis (strain DSM 17166 / LMG 22922 / DPN7)</name>
    <dbReference type="NCBI Taxonomy" id="1247726"/>
    <lineage>
        <taxon>Bacteria</taxon>
        <taxon>Pseudomonadati</taxon>
        <taxon>Pseudomonadota</taxon>
        <taxon>Betaproteobacteria</taxon>
        <taxon>Burkholderiales</taxon>
        <taxon>Alcaligenaceae</taxon>
    </lineage>
</organism>
<evidence type="ECO:0000313" key="6">
    <source>
        <dbReference type="Proteomes" id="UP000019095"/>
    </source>
</evidence>
<proteinExistence type="predicted"/>
<dbReference type="InterPro" id="IPR017557">
    <property type="entry name" value="Holo-ACP_synthase"/>
</dbReference>
<evidence type="ECO:0000256" key="1">
    <source>
        <dbReference type="ARBA" id="ARBA00022679"/>
    </source>
</evidence>
<name>W0PCX9_ADVMD</name>
<evidence type="ECO:0000256" key="2">
    <source>
        <dbReference type="ARBA" id="ARBA00022695"/>
    </source>
</evidence>
<dbReference type="AlphaFoldDB" id="W0PCX9"/>
<dbReference type="KEGG" id="amim:MIM_c07940"/>
<dbReference type="Pfam" id="PF10620">
    <property type="entry name" value="MdcG"/>
    <property type="match status" value="1"/>
</dbReference>
<keyword evidence="6" id="KW-1185">Reference proteome</keyword>
<dbReference type="HOGENOM" id="CLU_075747_0_1_4"/>
<feature type="domain" description="Phosphoribosyl-dephospho-CoA transferase MdcG C-terminal" evidence="3">
    <location>
        <begin position="85"/>
        <end position="208"/>
    </location>
</feature>
<dbReference type="eggNOG" id="ENOG503268I">
    <property type="taxonomic scope" value="Bacteria"/>
</dbReference>
<evidence type="ECO:0000313" key="5">
    <source>
        <dbReference type="EMBL" id="AHG62893.1"/>
    </source>
</evidence>
<evidence type="ECO:0000259" key="4">
    <source>
        <dbReference type="Pfam" id="PF20866"/>
    </source>
</evidence>
<dbReference type="STRING" id="1247726.MIM_c07940"/>
<keyword evidence="2" id="KW-0548">Nucleotidyltransferase</keyword>
<protein>
    <submittedName>
        <fullName evidence="5">Putative phosphoribosyl-dephospho-CoA transferase</fullName>
    </submittedName>
</protein>
<accession>W0PCX9</accession>
<dbReference type="Proteomes" id="UP000019095">
    <property type="component" value="Chromosome"/>
</dbReference>
<dbReference type="GO" id="GO:0016779">
    <property type="term" value="F:nucleotidyltransferase activity"/>
    <property type="evidence" value="ECO:0007669"/>
    <property type="project" value="UniProtKB-KW"/>
</dbReference>
<dbReference type="RefSeq" id="WP_025371498.1">
    <property type="nucleotide sequence ID" value="NZ_CP003915.1"/>
</dbReference>
<dbReference type="Pfam" id="PF20866">
    <property type="entry name" value="MdcG_N"/>
    <property type="match status" value="1"/>
</dbReference>
<dbReference type="EMBL" id="CP003915">
    <property type="protein sequence ID" value="AHG62893.1"/>
    <property type="molecule type" value="Genomic_DNA"/>
</dbReference>
<reference evidence="5 6" key="1">
    <citation type="journal article" date="2014" name="Microbiology">
        <title>Unravelling the complete genome sequence of Advenella mimigardefordensis strain DPN7T and novel insights in the catabolism of the xenobiotic polythioester precursor 3,3'-dithiodipropionate.</title>
        <authorList>
            <person name="Wubbeler J.H."/>
            <person name="Hiessl S."/>
            <person name="Schuldes J."/>
            <person name="Thurmer A."/>
            <person name="Daniel R."/>
            <person name="Steinbuchel A."/>
        </authorList>
    </citation>
    <scope>NUCLEOTIDE SEQUENCE [LARGE SCALE GENOMIC DNA]</scope>
    <source>
        <strain evidence="6">DSM 17166 / LMG 22922 / DPN7</strain>
    </source>
</reference>
<dbReference type="InterPro" id="IPR049180">
    <property type="entry name" value="MdcG_C"/>
</dbReference>
<dbReference type="InterPro" id="IPR048903">
    <property type="entry name" value="MdcG_N"/>
</dbReference>